<feature type="chain" id="PRO_5029747841" evidence="1">
    <location>
        <begin position="21"/>
        <end position="276"/>
    </location>
</feature>
<keyword evidence="1" id="KW-0732">Signal</keyword>
<dbReference type="Proteomes" id="UP000451233">
    <property type="component" value="Unassembled WGS sequence"/>
</dbReference>
<dbReference type="InterPro" id="IPR036237">
    <property type="entry name" value="Xyl_isomerase-like_sf"/>
</dbReference>
<dbReference type="PANTHER" id="PTHR12110">
    <property type="entry name" value="HYDROXYPYRUVATE ISOMERASE"/>
    <property type="match status" value="1"/>
</dbReference>
<evidence type="ECO:0000313" key="4">
    <source>
        <dbReference type="Proteomes" id="UP000451233"/>
    </source>
</evidence>
<dbReference type="EMBL" id="WVHS01000005">
    <property type="protein sequence ID" value="MXV17660.1"/>
    <property type="molecule type" value="Genomic_DNA"/>
</dbReference>
<proteinExistence type="predicted"/>
<evidence type="ECO:0000256" key="1">
    <source>
        <dbReference type="SAM" id="SignalP"/>
    </source>
</evidence>
<protein>
    <submittedName>
        <fullName evidence="3">TIM barrel protein</fullName>
    </submittedName>
</protein>
<feature type="domain" description="Xylose isomerase-like TIM barrel" evidence="2">
    <location>
        <begin position="50"/>
        <end position="273"/>
    </location>
</feature>
<sequence length="276" mass="30778">MRKTRNLTILFLLVASASFAQRFSALLKETPGAVSYTFRDALAKDVPGTLDRIKAMGITNMEFSGLFGQTPEALRALLDARGIRCTSLGVGYGDMKKPENVIKTAKTLGAQFVRIASIPHKDKIDGPIMQQAVADFNAFGKILAENGLTFCYHNHGPEFEPAGDLLPGSTLFDYLVEKTNPKYVSFEMDILWVFVPGYDPVAYLKKYPERFKLMHLKDRAKGSSENVPMGQGQINIHELLRAVQKSSVKFLYIEDESKKSEEQVPVSLAYMKQLSK</sequence>
<evidence type="ECO:0000259" key="2">
    <source>
        <dbReference type="Pfam" id="PF01261"/>
    </source>
</evidence>
<dbReference type="RefSeq" id="WP_160908647.1">
    <property type="nucleotide sequence ID" value="NZ_WVHS01000005.1"/>
</dbReference>
<dbReference type="InterPro" id="IPR050312">
    <property type="entry name" value="IolE/XylAMocC-like"/>
</dbReference>
<evidence type="ECO:0000313" key="3">
    <source>
        <dbReference type="EMBL" id="MXV17660.1"/>
    </source>
</evidence>
<dbReference type="InterPro" id="IPR013022">
    <property type="entry name" value="Xyl_isomerase-like_TIM-brl"/>
</dbReference>
<accession>A0A7K1Y316</accession>
<gene>
    <name evidence="3" type="ORF">GS398_20330</name>
</gene>
<dbReference type="Gene3D" id="3.20.20.150">
    <property type="entry name" value="Divalent-metal-dependent TIM barrel enzymes"/>
    <property type="match status" value="1"/>
</dbReference>
<dbReference type="PANTHER" id="PTHR12110:SF41">
    <property type="entry name" value="INOSOSE DEHYDRATASE"/>
    <property type="match status" value="1"/>
</dbReference>
<name>A0A7K1Y316_9SPHI</name>
<dbReference type="Pfam" id="PF01261">
    <property type="entry name" value="AP_endonuc_2"/>
    <property type="match status" value="1"/>
</dbReference>
<comment type="caution">
    <text evidence="3">The sequence shown here is derived from an EMBL/GenBank/DDBJ whole genome shotgun (WGS) entry which is preliminary data.</text>
</comment>
<organism evidence="3 4">
    <name type="scientific">Hufsiella ginkgonis</name>
    <dbReference type="NCBI Taxonomy" id="2695274"/>
    <lineage>
        <taxon>Bacteria</taxon>
        <taxon>Pseudomonadati</taxon>
        <taxon>Bacteroidota</taxon>
        <taxon>Sphingobacteriia</taxon>
        <taxon>Sphingobacteriales</taxon>
        <taxon>Sphingobacteriaceae</taxon>
        <taxon>Hufsiella</taxon>
    </lineage>
</organism>
<dbReference type="AlphaFoldDB" id="A0A7K1Y316"/>
<keyword evidence="4" id="KW-1185">Reference proteome</keyword>
<reference evidence="3 4" key="1">
    <citation type="submission" date="2019-11" db="EMBL/GenBank/DDBJ databases">
        <title>Pedobacter sp. HMF7056 Genome sequencing and assembly.</title>
        <authorList>
            <person name="Kang H."/>
            <person name="Kim H."/>
            <person name="Joh K."/>
        </authorList>
    </citation>
    <scope>NUCLEOTIDE SEQUENCE [LARGE SCALE GENOMIC DNA]</scope>
    <source>
        <strain evidence="3 4">HMF7056</strain>
    </source>
</reference>
<dbReference type="SUPFAM" id="SSF51658">
    <property type="entry name" value="Xylose isomerase-like"/>
    <property type="match status" value="1"/>
</dbReference>
<feature type="signal peptide" evidence="1">
    <location>
        <begin position="1"/>
        <end position="20"/>
    </location>
</feature>